<comment type="catalytic activity">
    <reaction evidence="11">
        <text>D-mannose(out) = D-mannose(in)</text>
        <dbReference type="Rhea" id="RHEA:78391"/>
        <dbReference type="ChEBI" id="CHEBI:4208"/>
    </reaction>
    <physiologicalReaction direction="left-to-right" evidence="11">
        <dbReference type="Rhea" id="RHEA:78392"/>
    </physiologicalReaction>
</comment>
<keyword evidence="4" id="KW-0813">Transport</keyword>
<comment type="caution">
    <text evidence="18">The sequence shown here is derived from an EMBL/GenBank/DDBJ whole genome shotgun (WGS) entry which is preliminary data.</text>
</comment>
<comment type="subcellular location">
    <subcellularLocation>
        <location evidence="1">Membrane</location>
        <topology evidence="1">Multi-pass membrane protein</topology>
    </subcellularLocation>
</comment>
<dbReference type="InterPro" id="IPR005829">
    <property type="entry name" value="Sugar_transporter_CS"/>
</dbReference>
<feature type="region of interest" description="Disordered" evidence="15">
    <location>
        <begin position="360"/>
        <end position="381"/>
    </location>
</feature>
<comment type="catalytic activity">
    <reaction evidence="9">
        <text>D-glucose(out) = D-glucose(in)</text>
        <dbReference type="Rhea" id="RHEA:60376"/>
        <dbReference type="ChEBI" id="CHEBI:4167"/>
    </reaction>
    <physiologicalReaction direction="left-to-right" evidence="9">
        <dbReference type="Rhea" id="RHEA:60377"/>
    </physiologicalReaction>
</comment>
<comment type="similarity">
    <text evidence="2">Belongs to the major facilitator superfamily. Sugar transporter (TC 2.A.1.1) family.</text>
</comment>
<dbReference type="GO" id="GO:0022857">
    <property type="term" value="F:transmembrane transporter activity"/>
    <property type="evidence" value="ECO:0007669"/>
    <property type="project" value="InterPro"/>
</dbReference>
<evidence type="ECO:0000256" key="15">
    <source>
        <dbReference type="SAM" id="MobiDB-lite"/>
    </source>
</evidence>
<evidence type="ECO:0000256" key="5">
    <source>
        <dbReference type="ARBA" id="ARBA00022692"/>
    </source>
</evidence>
<protein>
    <recommendedName>
        <fullName evidence="14">Hexose transporter 1</fullName>
    </recommendedName>
</protein>
<gene>
    <name evidence="18" type="ORF">PGLA2088_LOCUS16122</name>
</gene>
<feature type="transmembrane region" description="Helical" evidence="16">
    <location>
        <begin position="106"/>
        <end position="128"/>
    </location>
</feature>
<comment type="catalytic activity">
    <reaction evidence="8">
        <text>D-galactose(in) = D-galactose(out)</text>
        <dbReference type="Rhea" id="RHEA:34915"/>
        <dbReference type="ChEBI" id="CHEBI:4139"/>
    </reaction>
    <physiologicalReaction direction="right-to-left" evidence="8">
        <dbReference type="Rhea" id="RHEA:34917"/>
    </physiologicalReaction>
</comment>
<sequence>MADNSQDDTRSCQGDTEKKAHLRPPPYMYFVALCASLNSVGLGYDVGVTSGVLIHLQEDLGFSAWELGFFAGSLHFVAAASCLLSHGAADRFGRRRTFILTQLLQILGIAITAVGHSFPVIIIGRFLIGAGFGVGLSIDPLYIAEAAPASHRGELTSWSELSLNLGITLGFFANWSLAGLPQGVNWRVMVALGSVLPLLLVVLALTVMPESPRWLMMQGQDQLAADVLRRTHPEGADINTLVEQMRADVEAHSATGSVTWAALLCPPDSSSLKALLVATGVAVAQQFNGSESVVTYSPTIFKQAGVATSPNSLFAMTMLVGFVKTFFVLVSMCFLDSVGRRPCSNKISLLAVIVNNKNNSKTSNKQQKRKLIEEKSYWNQP</sequence>
<dbReference type="PANTHER" id="PTHR48020">
    <property type="entry name" value="PROTON MYO-INOSITOL COTRANSPORTER"/>
    <property type="match status" value="1"/>
</dbReference>
<evidence type="ECO:0000256" key="1">
    <source>
        <dbReference type="ARBA" id="ARBA00004141"/>
    </source>
</evidence>
<evidence type="ECO:0000256" key="3">
    <source>
        <dbReference type="ARBA" id="ARBA00011738"/>
    </source>
</evidence>
<dbReference type="EMBL" id="CAJNNW010020289">
    <property type="protein sequence ID" value="CAE8666020.1"/>
    <property type="molecule type" value="Genomic_DNA"/>
</dbReference>
<comment type="subunit">
    <text evidence="3">Homodimer.</text>
</comment>
<dbReference type="PROSITE" id="PS00216">
    <property type="entry name" value="SUGAR_TRANSPORT_1"/>
    <property type="match status" value="1"/>
</dbReference>
<evidence type="ECO:0000256" key="12">
    <source>
        <dbReference type="ARBA" id="ARBA00044668"/>
    </source>
</evidence>
<feature type="domain" description="Major facilitator superfamily (MFS) profile" evidence="17">
    <location>
        <begin position="31"/>
        <end position="381"/>
    </location>
</feature>
<dbReference type="InterPro" id="IPR036259">
    <property type="entry name" value="MFS_trans_sf"/>
</dbReference>
<keyword evidence="6 16" id="KW-1133">Transmembrane helix</keyword>
<accession>A0A813J4W3</accession>
<evidence type="ECO:0000256" key="10">
    <source>
        <dbReference type="ARBA" id="ARBA00044656"/>
    </source>
</evidence>
<feature type="transmembrane region" description="Helical" evidence="16">
    <location>
        <begin position="64"/>
        <end position="85"/>
    </location>
</feature>
<evidence type="ECO:0000256" key="4">
    <source>
        <dbReference type="ARBA" id="ARBA00022448"/>
    </source>
</evidence>
<dbReference type="SUPFAM" id="SSF103473">
    <property type="entry name" value="MFS general substrate transporter"/>
    <property type="match status" value="1"/>
</dbReference>
<feature type="transmembrane region" description="Helical" evidence="16">
    <location>
        <begin position="27"/>
        <end position="44"/>
    </location>
</feature>
<dbReference type="PRINTS" id="PR00171">
    <property type="entry name" value="SUGRTRNSPORT"/>
</dbReference>
<evidence type="ECO:0000256" key="6">
    <source>
        <dbReference type="ARBA" id="ARBA00022989"/>
    </source>
</evidence>
<reference evidence="18" key="1">
    <citation type="submission" date="2021-02" db="EMBL/GenBank/DDBJ databases">
        <authorList>
            <person name="Dougan E. K."/>
            <person name="Rhodes N."/>
            <person name="Thang M."/>
            <person name="Chan C."/>
        </authorList>
    </citation>
    <scope>NUCLEOTIDE SEQUENCE</scope>
</reference>
<evidence type="ECO:0000256" key="13">
    <source>
        <dbReference type="ARBA" id="ARBA00044710"/>
    </source>
</evidence>
<evidence type="ECO:0000259" key="17">
    <source>
        <dbReference type="PROSITE" id="PS50850"/>
    </source>
</evidence>
<evidence type="ECO:0000256" key="8">
    <source>
        <dbReference type="ARBA" id="ARBA00044637"/>
    </source>
</evidence>
<proteinExistence type="inferred from homology"/>
<organism evidence="18 19">
    <name type="scientific">Polarella glacialis</name>
    <name type="common">Dinoflagellate</name>
    <dbReference type="NCBI Taxonomy" id="89957"/>
    <lineage>
        <taxon>Eukaryota</taxon>
        <taxon>Sar</taxon>
        <taxon>Alveolata</taxon>
        <taxon>Dinophyceae</taxon>
        <taxon>Suessiales</taxon>
        <taxon>Suessiaceae</taxon>
        <taxon>Polarella</taxon>
    </lineage>
</organism>
<keyword evidence="7 16" id="KW-0472">Membrane</keyword>
<dbReference type="InterPro" id="IPR003663">
    <property type="entry name" value="Sugar/inositol_transpt"/>
</dbReference>
<evidence type="ECO:0000313" key="18">
    <source>
        <dbReference type="EMBL" id="CAE8666020.1"/>
    </source>
</evidence>
<feature type="transmembrane region" description="Helical" evidence="16">
    <location>
        <begin position="313"/>
        <end position="335"/>
    </location>
</feature>
<dbReference type="InterPro" id="IPR020846">
    <property type="entry name" value="MFS_dom"/>
</dbReference>
<feature type="transmembrane region" description="Helical" evidence="16">
    <location>
        <begin position="188"/>
        <end position="208"/>
    </location>
</feature>
<dbReference type="AlphaFoldDB" id="A0A813J4W3"/>
<keyword evidence="5 16" id="KW-0812">Transmembrane</keyword>
<dbReference type="InterPro" id="IPR005828">
    <property type="entry name" value="MFS_sugar_transport-like"/>
</dbReference>
<dbReference type="Gene3D" id="1.20.1250.20">
    <property type="entry name" value="MFS general substrate transporter like domains"/>
    <property type="match status" value="1"/>
</dbReference>
<evidence type="ECO:0000256" key="14">
    <source>
        <dbReference type="ARBA" id="ARBA00044780"/>
    </source>
</evidence>
<dbReference type="Pfam" id="PF00083">
    <property type="entry name" value="Sugar_tr"/>
    <property type="match status" value="1"/>
</dbReference>
<dbReference type="GO" id="GO:0016020">
    <property type="term" value="C:membrane"/>
    <property type="evidence" value="ECO:0007669"/>
    <property type="project" value="UniProtKB-SubCell"/>
</dbReference>
<feature type="compositionally biased region" description="Basic and acidic residues" evidence="15">
    <location>
        <begin position="370"/>
        <end position="381"/>
    </location>
</feature>
<evidence type="ECO:0000256" key="7">
    <source>
        <dbReference type="ARBA" id="ARBA00023136"/>
    </source>
</evidence>
<dbReference type="PANTHER" id="PTHR48020:SF49">
    <property type="entry name" value="SUGAR TRANSPORTER"/>
    <property type="match status" value="1"/>
</dbReference>
<name>A0A813J4W3_POLGL</name>
<evidence type="ECO:0000313" key="19">
    <source>
        <dbReference type="Proteomes" id="UP000626109"/>
    </source>
</evidence>
<feature type="transmembrane region" description="Helical" evidence="16">
    <location>
        <begin position="161"/>
        <end position="181"/>
    </location>
</feature>
<comment type="catalytic activity">
    <reaction evidence="13">
        <text>D-fructose(out) = D-fructose(in)</text>
        <dbReference type="Rhea" id="RHEA:60372"/>
        <dbReference type="ChEBI" id="CHEBI:37721"/>
    </reaction>
    <physiologicalReaction direction="left-to-right" evidence="13">
        <dbReference type="Rhea" id="RHEA:60373"/>
    </physiologicalReaction>
</comment>
<comment type="catalytic activity">
    <reaction evidence="12">
        <text>D-glucosamine(out) = D-glucosamine(in)</text>
        <dbReference type="Rhea" id="RHEA:78423"/>
        <dbReference type="ChEBI" id="CHEBI:58723"/>
    </reaction>
    <physiologicalReaction direction="left-to-right" evidence="12">
        <dbReference type="Rhea" id="RHEA:78424"/>
    </physiologicalReaction>
</comment>
<comment type="catalytic activity">
    <reaction evidence="10">
        <text>D-xylose(out) = D-xylose(in)</text>
        <dbReference type="Rhea" id="RHEA:78427"/>
        <dbReference type="ChEBI" id="CHEBI:53455"/>
    </reaction>
    <physiologicalReaction direction="left-to-right" evidence="10">
        <dbReference type="Rhea" id="RHEA:78428"/>
    </physiologicalReaction>
</comment>
<dbReference type="InterPro" id="IPR050814">
    <property type="entry name" value="Myo-inositol_Transporter"/>
</dbReference>
<dbReference type="Proteomes" id="UP000626109">
    <property type="component" value="Unassembled WGS sequence"/>
</dbReference>
<dbReference type="PROSITE" id="PS00217">
    <property type="entry name" value="SUGAR_TRANSPORT_2"/>
    <property type="match status" value="1"/>
</dbReference>
<evidence type="ECO:0000256" key="16">
    <source>
        <dbReference type="SAM" id="Phobius"/>
    </source>
</evidence>
<evidence type="ECO:0000256" key="9">
    <source>
        <dbReference type="ARBA" id="ARBA00044648"/>
    </source>
</evidence>
<evidence type="ECO:0000256" key="2">
    <source>
        <dbReference type="ARBA" id="ARBA00010992"/>
    </source>
</evidence>
<evidence type="ECO:0000256" key="11">
    <source>
        <dbReference type="ARBA" id="ARBA00044662"/>
    </source>
</evidence>
<dbReference type="PROSITE" id="PS50850">
    <property type="entry name" value="MFS"/>
    <property type="match status" value="1"/>
</dbReference>